<feature type="transmembrane region" description="Helical" evidence="2">
    <location>
        <begin position="182"/>
        <end position="199"/>
    </location>
</feature>
<feature type="coiled-coil region" evidence="1">
    <location>
        <begin position="17"/>
        <end position="44"/>
    </location>
</feature>
<keyword evidence="2" id="KW-0472">Membrane</keyword>
<feature type="transmembrane region" description="Helical" evidence="2">
    <location>
        <begin position="6"/>
        <end position="24"/>
    </location>
</feature>
<feature type="transmembrane region" description="Helical" evidence="2">
    <location>
        <begin position="426"/>
        <end position="444"/>
    </location>
</feature>
<keyword evidence="2" id="KW-0812">Transmembrane</keyword>
<feature type="transmembrane region" description="Helical" evidence="2">
    <location>
        <begin position="775"/>
        <end position="792"/>
    </location>
</feature>
<dbReference type="RefSeq" id="WP_263361879.1">
    <property type="nucleotide sequence ID" value="NZ_OX336425.1"/>
</dbReference>
<feature type="transmembrane region" description="Helical" evidence="2">
    <location>
        <begin position="261"/>
        <end position="279"/>
    </location>
</feature>
<feature type="transmembrane region" description="Helical" evidence="2">
    <location>
        <begin position="747"/>
        <end position="768"/>
    </location>
</feature>
<keyword evidence="1" id="KW-0175">Coiled coil</keyword>
<dbReference type="PANTHER" id="PTHR38434:SF1">
    <property type="entry name" value="BLL2549 PROTEIN"/>
    <property type="match status" value="1"/>
</dbReference>
<feature type="transmembrane region" description="Helical" evidence="2">
    <location>
        <begin position="608"/>
        <end position="627"/>
    </location>
</feature>
<feature type="transmembrane region" description="Helical" evidence="2">
    <location>
        <begin position="582"/>
        <end position="601"/>
    </location>
</feature>
<feature type="transmembrane region" description="Helical" evidence="2">
    <location>
        <begin position="310"/>
        <end position="327"/>
    </location>
</feature>
<organism evidence="3 4">
    <name type="scientific">Flavobacterium collinsii</name>
    <dbReference type="NCBI Taxonomy" id="1114861"/>
    <lineage>
        <taxon>Bacteria</taxon>
        <taxon>Pseudomonadati</taxon>
        <taxon>Bacteroidota</taxon>
        <taxon>Flavobacteriia</taxon>
        <taxon>Flavobacteriales</taxon>
        <taxon>Flavobacteriaceae</taxon>
        <taxon>Flavobacterium</taxon>
    </lineage>
</organism>
<feature type="transmembrane region" description="Helical" evidence="2">
    <location>
        <begin position="503"/>
        <end position="528"/>
    </location>
</feature>
<dbReference type="PANTHER" id="PTHR38434">
    <property type="entry name" value="BLL2549 PROTEIN"/>
    <property type="match status" value="1"/>
</dbReference>
<protein>
    <recommendedName>
        <fullName evidence="5">DUF2339 domain-containing protein</fullName>
    </recommendedName>
</protein>
<accession>A0A9W4TDV3</accession>
<dbReference type="AlphaFoldDB" id="A0A9W4TDV3"/>
<feature type="transmembrane region" description="Helical" evidence="2">
    <location>
        <begin position="450"/>
        <end position="466"/>
    </location>
</feature>
<feature type="transmembrane region" description="Helical" evidence="2">
    <location>
        <begin position="206"/>
        <end position="229"/>
    </location>
</feature>
<reference evidence="3" key="1">
    <citation type="submission" date="2022-09" db="EMBL/GenBank/DDBJ databases">
        <authorList>
            <person name="Duchaud E."/>
        </authorList>
    </citation>
    <scope>NUCLEOTIDE SEQUENCE</scope>
    <source>
        <strain evidence="3">TRV642</strain>
    </source>
</reference>
<feature type="transmembrane region" description="Helical" evidence="2">
    <location>
        <begin position="682"/>
        <end position="706"/>
    </location>
</feature>
<evidence type="ECO:0000256" key="2">
    <source>
        <dbReference type="SAM" id="Phobius"/>
    </source>
</evidence>
<dbReference type="EMBL" id="OX336425">
    <property type="protein sequence ID" value="CAI2765275.1"/>
    <property type="molecule type" value="Genomic_DNA"/>
</dbReference>
<gene>
    <name evidence="3" type="ORF">TRV642_0190</name>
</gene>
<feature type="transmembrane region" description="Helical" evidence="2">
    <location>
        <begin position="647"/>
        <end position="670"/>
    </location>
</feature>
<proteinExistence type="predicted"/>
<feature type="transmembrane region" description="Helical" evidence="2">
    <location>
        <begin position="153"/>
        <end position="170"/>
    </location>
</feature>
<name>A0A9W4TDV3_9FLAO</name>
<feature type="transmembrane region" description="Helical" evidence="2">
    <location>
        <begin position="549"/>
        <end position="570"/>
    </location>
</feature>
<dbReference type="KEGG" id="fcs:TRV642_0190"/>
<keyword evidence="2" id="KW-1133">Transmembrane helix</keyword>
<feature type="transmembrane region" description="Helical" evidence="2">
    <location>
        <begin position="473"/>
        <end position="491"/>
    </location>
</feature>
<feature type="transmembrane region" description="Helical" evidence="2">
    <location>
        <begin position="339"/>
        <end position="358"/>
    </location>
</feature>
<feature type="transmembrane region" description="Helical" evidence="2">
    <location>
        <begin position="235"/>
        <end position="254"/>
    </location>
</feature>
<sequence length="841" mass="95050">MEGFLLALLFCFLFYILNTIKGRFDHLEDDIQKLSKKIDLLKTAEKTTENISVAPIPVVKKEDFRTIPEQSNQNIPEPVKPEVVEEKISIVTPTEEIKNSEPEKPLSPTALQPAPVPEKITPQQIAPAVPEKSFWENFKEKNPDLEKFIGENLINKIGILILVLGISYFVKYAIDKDWINEPARVGIGVLCGALVMGIAHKLRKNYAAFSSVIVAGAIAIFYFTIGIAFHDYHLFNQTVAFSIMVIITAFSALISLSYDRIELAVLSLIGGFAVPFMVSTGAGNYVVLFTYIAILNIGILAIASYKKWNLVNILSYIFTVLLFAAWLSKDLNSDKPHYAGGFLFGFLFYFIFILMNIINNIRSKGEFSKTQLTILASNTFLFYAAGMTILTNYHAELKGLFTTALALLNLIYAWFLYKKFELDKKAAYLLIGLTLTFVTLAIPIQFEGNYITLFWATEAVLLLWLAQKSKITSYRFGAVIVHILMIFSLIMDWNHYYNSDLPLSIVINPIFITGVFAVASLSAIWYLLKNETEDSTLFSITFNPKTYKKFLAAAAVGIGYFTGLFEVIYQSNHYIENLYSSIALPILYHLLFSALYTSFLIGRKTATGYQGALLIALSNIVLFTFWFSNYPFLEHRDIITSGVGTSIAFYLHYISLLITIYFGYQLFQIYKKVNFTFLQSPYLIWGAAFFILYITSLEVMLHGLIIMNSPVTPHDLQTSIYTEYKSNLPYLRELMAGDSIHVASIKIIKTGFPILWGILAFLFLIIGIKKQQKSLRIIALSLLGLTILKLFLYDISNISETGKIISFILLGILILIISFVYQKIKVLVIDENKPKDNNETK</sequence>
<evidence type="ECO:0000313" key="4">
    <source>
        <dbReference type="Proteomes" id="UP001152749"/>
    </source>
</evidence>
<evidence type="ECO:0000313" key="3">
    <source>
        <dbReference type="EMBL" id="CAI2765275.1"/>
    </source>
</evidence>
<feature type="transmembrane region" description="Helical" evidence="2">
    <location>
        <begin position="399"/>
        <end position="417"/>
    </location>
</feature>
<feature type="transmembrane region" description="Helical" evidence="2">
    <location>
        <begin position="370"/>
        <end position="393"/>
    </location>
</feature>
<dbReference type="Pfam" id="PF10101">
    <property type="entry name" value="DUF2339"/>
    <property type="match status" value="1"/>
</dbReference>
<evidence type="ECO:0008006" key="5">
    <source>
        <dbReference type="Google" id="ProtNLM"/>
    </source>
</evidence>
<feature type="transmembrane region" description="Helical" evidence="2">
    <location>
        <begin position="285"/>
        <end position="303"/>
    </location>
</feature>
<evidence type="ECO:0000256" key="1">
    <source>
        <dbReference type="SAM" id="Coils"/>
    </source>
</evidence>
<dbReference type="Proteomes" id="UP001152749">
    <property type="component" value="Chromosome"/>
</dbReference>
<dbReference type="InterPro" id="IPR019286">
    <property type="entry name" value="DUF2339_TM"/>
</dbReference>
<feature type="transmembrane region" description="Helical" evidence="2">
    <location>
        <begin position="804"/>
        <end position="821"/>
    </location>
</feature>